<feature type="transmembrane region" description="Helical" evidence="1">
    <location>
        <begin position="186"/>
        <end position="207"/>
    </location>
</feature>
<dbReference type="InterPro" id="IPR005804">
    <property type="entry name" value="FA_desaturase_dom"/>
</dbReference>
<dbReference type="Pfam" id="PF00487">
    <property type="entry name" value="FA_desaturase"/>
    <property type="match status" value="1"/>
</dbReference>
<keyword evidence="4" id="KW-1185">Reference proteome</keyword>
<accession>A0A1M4MXS4</accession>
<evidence type="ECO:0000256" key="1">
    <source>
        <dbReference type="SAM" id="Phobius"/>
    </source>
</evidence>
<gene>
    <name evidence="3" type="primary">des</name>
    <name evidence="3" type="ORF">KARMA_1579</name>
</gene>
<evidence type="ECO:0000313" key="3">
    <source>
        <dbReference type="EMBL" id="SCM67381.1"/>
    </source>
</evidence>
<dbReference type="PANTHER" id="PTHR19353">
    <property type="entry name" value="FATTY ACID DESATURASE 2"/>
    <property type="match status" value="1"/>
</dbReference>
<keyword evidence="1" id="KW-0812">Transmembrane</keyword>
<dbReference type="AlphaFoldDB" id="A0A1M4MXS4"/>
<dbReference type="GO" id="GO:0016020">
    <property type="term" value="C:membrane"/>
    <property type="evidence" value="ECO:0007669"/>
    <property type="project" value="TreeGrafter"/>
</dbReference>
<protein>
    <submittedName>
        <fullName evidence="3">Delta-12 desaturase</fullName>
    </submittedName>
</protein>
<organism evidence="3 4">
    <name type="scientific">Donghicola eburneus</name>
    <dbReference type="NCBI Taxonomy" id="393278"/>
    <lineage>
        <taxon>Bacteria</taxon>
        <taxon>Pseudomonadati</taxon>
        <taxon>Pseudomonadota</taxon>
        <taxon>Alphaproteobacteria</taxon>
        <taxon>Rhodobacterales</taxon>
        <taxon>Roseobacteraceae</taxon>
        <taxon>Donghicola</taxon>
    </lineage>
</organism>
<evidence type="ECO:0000259" key="2">
    <source>
        <dbReference type="Pfam" id="PF00487"/>
    </source>
</evidence>
<feature type="transmembrane region" description="Helical" evidence="1">
    <location>
        <begin position="159"/>
        <end position="180"/>
    </location>
</feature>
<name>A0A1M4MXS4_9RHOB</name>
<dbReference type="InterPro" id="IPR012171">
    <property type="entry name" value="Fatty_acid_desaturase"/>
</dbReference>
<dbReference type="Proteomes" id="UP000184085">
    <property type="component" value="Unassembled WGS sequence"/>
</dbReference>
<feature type="domain" description="Fatty acid desaturase" evidence="2">
    <location>
        <begin position="59"/>
        <end position="308"/>
    </location>
</feature>
<dbReference type="EMBL" id="FMJB01000046">
    <property type="protein sequence ID" value="SCM67381.1"/>
    <property type="molecule type" value="Genomic_DNA"/>
</dbReference>
<proteinExistence type="predicted"/>
<keyword evidence="1" id="KW-1133">Transmembrane helix</keyword>
<dbReference type="RefSeq" id="WP_072706017.1">
    <property type="nucleotide sequence ID" value="NZ_FMJB01000046.1"/>
</dbReference>
<feature type="transmembrane region" description="Helical" evidence="1">
    <location>
        <begin position="32"/>
        <end position="52"/>
    </location>
</feature>
<feature type="transmembrane region" description="Helical" evidence="1">
    <location>
        <begin position="58"/>
        <end position="76"/>
    </location>
</feature>
<reference evidence="4" key="1">
    <citation type="submission" date="2016-09" db="EMBL/GenBank/DDBJ databases">
        <authorList>
            <person name="Wibberg D."/>
        </authorList>
    </citation>
    <scope>NUCLEOTIDE SEQUENCE [LARGE SCALE GENOMIC DNA]</scope>
</reference>
<feature type="transmembrane region" description="Helical" evidence="1">
    <location>
        <begin position="214"/>
        <end position="234"/>
    </location>
</feature>
<keyword evidence="1" id="KW-0472">Membrane</keyword>
<dbReference type="GO" id="GO:0016717">
    <property type="term" value="F:oxidoreductase activity, acting on paired donors, with oxidation of a pair of donors resulting in the reduction of molecular oxygen to two molecules of water"/>
    <property type="evidence" value="ECO:0007669"/>
    <property type="project" value="TreeGrafter"/>
</dbReference>
<dbReference type="CDD" id="cd03507">
    <property type="entry name" value="Delta12-FADS-like"/>
    <property type="match status" value="1"/>
</dbReference>
<feature type="transmembrane region" description="Helical" evidence="1">
    <location>
        <begin position="254"/>
        <end position="277"/>
    </location>
</feature>
<dbReference type="GO" id="GO:0006629">
    <property type="term" value="P:lipid metabolic process"/>
    <property type="evidence" value="ECO:0007669"/>
    <property type="project" value="InterPro"/>
</dbReference>
<evidence type="ECO:0000313" key="4">
    <source>
        <dbReference type="Proteomes" id="UP000184085"/>
    </source>
</evidence>
<sequence length="346" mass="39331">MNAEKTEAVIRTEREWVRVLAKYRDPVLSRSITEIAVTLGPLLALWGVGIWLSSVLPILALPVAAVAGLFLVRAFILQHDCGHGSLLPNRKAQDMLGRMMGILTVTPYAVWRQTHAVHHSAAGHLDKRGMGDVTTLTTEEYRARGFWGRLGYRAYRHPLFLFGLAPALLFLFQNRIPLGLMNERRYWTSAMGTNLAILGLLAVFWLIGGWSAILLVWLPSVVVGATVGVWLFYIQHQFEETCWDDSTDWDLHHAALHGSSHYIMPGWMAWMVGYIGIHHVHHLYSRIPFYRLPEVLRDYPALGEAQQLTIGESFACARRHLWDVKTRRLLTFREYAALLRNEMAVA</sequence>
<dbReference type="PANTHER" id="PTHR19353:SF73">
    <property type="entry name" value="FATTY ACID DESATURASE"/>
    <property type="match status" value="1"/>
</dbReference>